<comment type="caution">
    <text evidence="1">The sequence shown here is derived from an EMBL/GenBank/DDBJ whole genome shotgun (WGS) entry which is preliminary data.</text>
</comment>
<dbReference type="Proteomes" id="UP000593570">
    <property type="component" value="Unassembled WGS sequence"/>
</dbReference>
<evidence type="ECO:0008006" key="4">
    <source>
        <dbReference type="Google" id="ProtNLM"/>
    </source>
</evidence>
<protein>
    <recommendedName>
        <fullName evidence="4">Nitrogen assimilation transcription factor nit-4</fullName>
    </recommendedName>
</protein>
<dbReference type="PANTHER" id="PTHR47256">
    <property type="entry name" value="ZN(II)2CYS6 TRANSCRIPTION FACTOR (EUROFUNG)-RELATED"/>
    <property type="match status" value="1"/>
</dbReference>
<sequence>MYWSCQMYSGIDPSIKEYISLFCKEAEDRWTDEKATDSLLNLASTQLLGLAYLGDGKDHYILTYVSEANAMATRMGLFGVDPTVAVSKAQEITPALQNATSYAAWGTFNWIVLMSLFYQQPGLAYPEYPPVLPIPGIAWHGGRDESANSVRQSLQSTYMGDTFPALSTARSAPTSLPFKTFSCKNSSPDAAYKASVNQLKRLIIVYRKNYAAPSYTMLWHTALIRVANAILTDTKDPEWHFYLSFCIQCYENLRRSYRFAEAIGRSLLSMTLQRRDLSVDEARHMMQQFEENRLNSSSEDIRATFMADLNLSMMDPEEASVESLANKFEDIALFREFTSQEDSIADGTVDLDETYAWESL</sequence>
<dbReference type="AlphaFoldDB" id="A0A8H6H1X6"/>
<dbReference type="EMBL" id="JACDXP010000002">
    <property type="protein sequence ID" value="KAF6527621.1"/>
    <property type="molecule type" value="Genomic_DNA"/>
</dbReference>
<accession>A0A8H6H1X6</accession>
<evidence type="ECO:0000313" key="1">
    <source>
        <dbReference type="EMBL" id="KAF6527621.1"/>
    </source>
</evidence>
<organism evidence="1 3">
    <name type="scientific">Fusarium oxysporum f. sp. conglutinans</name>
    <dbReference type="NCBI Taxonomy" id="100902"/>
    <lineage>
        <taxon>Eukaryota</taxon>
        <taxon>Fungi</taxon>
        <taxon>Dikarya</taxon>
        <taxon>Ascomycota</taxon>
        <taxon>Pezizomycotina</taxon>
        <taxon>Sordariomycetes</taxon>
        <taxon>Hypocreomycetidae</taxon>
        <taxon>Hypocreales</taxon>
        <taxon>Nectriaceae</taxon>
        <taxon>Fusarium</taxon>
        <taxon>Fusarium oxysporum species complex</taxon>
    </lineage>
</organism>
<evidence type="ECO:0000313" key="2">
    <source>
        <dbReference type="EMBL" id="KAF6527657.1"/>
    </source>
</evidence>
<reference evidence="1 3" key="1">
    <citation type="journal article" date="2020" name="bioRxiv">
        <title>A chromosome-scale genome assembly for the Fusarium oxysporum strain Fo5176 to establish a model Arabidopsis-fungal pathosystem.</title>
        <authorList>
            <person name="Fokkens L."/>
            <person name="Guo L."/>
            <person name="Dora S."/>
            <person name="Wang B."/>
            <person name="Ye K."/>
            <person name="Sanchez-Rodriguez C."/>
            <person name="Croll D."/>
        </authorList>
    </citation>
    <scope>NUCLEOTIDE SEQUENCE [LARGE SCALE GENOMIC DNA]</scope>
    <source>
        <strain evidence="1 3">Fo5176</strain>
    </source>
</reference>
<dbReference type="InterPro" id="IPR053187">
    <property type="entry name" value="Notoamide_regulator"/>
</dbReference>
<dbReference type="EMBL" id="JACDXP010000002">
    <property type="protein sequence ID" value="KAF6527657.1"/>
    <property type="molecule type" value="Genomic_DNA"/>
</dbReference>
<dbReference type="PANTHER" id="PTHR47256:SF1">
    <property type="entry name" value="ZN(II)2CYS6 TRANSCRIPTION FACTOR (EUROFUNG)"/>
    <property type="match status" value="1"/>
</dbReference>
<gene>
    <name evidence="1" type="ORF">HZS61_007923</name>
    <name evidence="2" type="ORF">HZS61_007959</name>
</gene>
<proteinExistence type="predicted"/>
<name>A0A8H6H1X6_FUSOX</name>
<evidence type="ECO:0000313" key="3">
    <source>
        <dbReference type="Proteomes" id="UP000593570"/>
    </source>
</evidence>